<evidence type="ECO:0000256" key="9">
    <source>
        <dbReference type="ARBA" id="ARBA00040743"/>
    </source>
</evidence>
<evidence type="ECO:0000256" key="12">
    <source>
        <dbReference type="SAM" id="Phobius"/>
    </source>
</evidence>
<keyword evidence="3" id="KW-0997">Cell inner membrane</keyword>
<dbReference type="SUPFAM" id="SSF109998">
    <property type="entry name" value="Triger factor/SurA peptide-binding domain-like"/>
    <property type="match status" value="1"/>
</dbReference>
<dbReference type="PANTHER" id="PTHR47529">
    <property type="entry name" value="PEPTIDYL-PROLYL CIS-TRANS ISOMERASE D"/>
    <property type="match status" value="1"/>
</dbReference>
<dbReference type="InterPro" id="IPR027304">
    <property type="entry name" value="Trigger_fact/SurA_dom_sf"/>
</dbReference>
<dbReference type="InterPro" id="IPR000297">
    <property type="entry name" value="PPIase_PpiC"/>
</dbReference>
<evidence type="ECO:0000256" key="4">
    <source>
        <dbReference type="ARBA" id="ARBA00022692"/>
    </source>
</evidence>
<comment type="similarity">
    <text evidence="8">Belongs to the PpiD chaperone family.</text>
</comment>
<keyword evidence="2" id="KW-1003">Cell membrane</keyword>
<dbReference type="Pfam" id="PF13624">
    <property type="entry name" value="SurA_N_3"/>
    <property type="match status" value="1"/>
</dbReference>
<dbReference type="AlphaFoldDB" id="A0A411PKX3"/>
<keyword evidence="6 12" id="KW-0472">Membrane</keyword>
<reference evidence="14 15" key="1">
    <citation type="submission" date="2019-02" db="EMBL/GenBank/DDBJ databases">
        <title>Shewanella sp. D4-2 isolated from Dokdo Island.</title>
        <authorList>
            <person name="Baek K."/>
        </authorList>
    </citation>
    <scope>NUCLEOTIDE SEQUENCE [LARGE SCALE GENOMIC DNA]</scope>
    <source>
        <strain evidence="14 15">D4-2</strain>
    </source>
</reference>
<comment type="subcellular location">
    <subcellularLocation>
        <location evidence="1">Cell inner membrane</location>
        <topology evidence="1">Single-pass type II membrane protein</topology>
        <orientation evidence="1">Periplasmic side</orientation>
    </subcellularLocation>
</comment>
<evidence type="ECO:0000256" key="6">
    <source>
        <dbReference type="ARBA" id="ARBA00023136"/>
    </source>
</evidence>
<dbReference type="KEGG" id="smai:EXU30_16925"/>
<dbReference type="EMBL" id="CP036200">
    <property type="protein sequence ID" value="QBF84164.1"/>
    <property type="molecule type" value="Genomic_DNA"/>
</dbReference>
<organism evidence="14 15">
    <name type="scientific">Shewanella maritima</name>
    <dbReference type="NCBI Taxonomy" id="2520507"/>
    <lineage>
        <taxon>Bacteria</taxon>
        <taxon>Pseudomonadati</taxon>
        <taxon>Pseudomonadota</taxon>
        <taxon>Gammaproteobacteria</taxon>
        <taxon>Alteromonadales</taxon>
        <taxon>Shewanellaceae</taxon>
        <taxon>Shewanella</taxon>
    </lineage>
</organism>
<keyword evidence="11" id="KW-0697">Rotamase</keyword>
<evidence type="ECO:0000256" key="10">
    <source>
        <dbReference type="ARBA" id="ARBA00042775"/>
    </source>
</evidence>
<dbReference type="PANTHER" id="PTHR47529:SF1">
    <property type="entry name" value="PERIPLASMIC CHAPERONE PPID"/>
    <property type="match status" value="1"/>
</dbReference>
<feature type="domain" description="PpiC" evidence="13">
    <location>
        <begin position="268"/>
        <end position="365"/>
    </location>
</feature>
<proteinExistence type="inferred from homology"/>
<feature type="transmembrane region" description="Helical" evidence="12">
    <location>
        <begin position="12"/>
        <end position="34"/>
    </location>
</feature>
<dbReference type="OrthoDB" id="9812372at2"/>
<evidence type="ECO:0000256" key="11">
    <source>
        <dbReference type="PROSITE-ProRule" id="PRU00278"/>
    </source>
</evidence>
<keyword evidence="4 12" id="KW-0812">Transmembrane</keyword>
<evidence type="ECO:0000256" key="8">
    <source>
        <dbReference type="ARBA" id="ARBA00038408"/>
    </source>
</evidence>
<dbReference type="GO" id="GO:0005886">
    <property type="term" value="C:plasma membrane"/>
    <property type="evidence" value="ECO:0007669"/>
    <property type="project" value="UniProtKB-SubCell"/>
</dbReference>
<dbReference type="InterPro" id="IPR046357">
    <property type="entry name" value="PPIase_dom_sf"/>
</dbReference>
<keyword evidence="15" id="KW-1185">Reference proteome</keyword>
<dbReference type="Pfam" id="PF13145">
    <property type="entry name" value="Rotamase_2"/>
    <property type="match status" value="1"/>
</dbReference>
<dbReference type="GO" id="GO:0003755">
    <property type="term" value="F:peptidyl-prolyl cis-trans isomerase activity"/>
    <property type="evidence" value="ECO:0007669"/>
    <property type="project" value="UniProtKB-KW"/>
</dbReference>
<protein>
    <recommendedName>
        <fullName evidence="9">Periplasmic chaperone PpiD</fullName>
    </recommendedName>
    <alternativeName>
        <fullName evidence="10">Periplasmic folding chaperone</fullName>
    </alternativeName>
</protein>
<evidence type="ECO:0000256" key="2">
    <source>
        <dbReference type="ARBA" id="ARBA00022475"/>
    </source>
</evidence>
<dbReference type="Proteomes" id="UP000291106">
    <property type="component" value="Chromosome"/>
</dbReference>
<evidence type="ECO:0000313" key="14">
    <source>
        <dbReference type="EMBL" id="QBF84164.1"/>
    </source>
</evidence>
<keyword evidence="11 14" id="KW-0413">Isomerase</keyword>
<sequence length="623" mass="67873">MLEKIREGSQGIIAKSILVLVILSFAFAGVSSYLGSNTGTPAAIVNGDEITNEQLEQSLQNEVGRLQQQFGEMFDALSADESYMAGIRKDVLERLVAEKLVDQAAAELGLRVSDEQIKQAIVNEPAFHTDGQFDNERYLAVLRQLGYQTAAFRNMMRVDMTRRQLVMALLGSEFVLPGEANELAELQGQTRDIRYLTVDATPFVAEANVSDEEANEYYEANLVRFSSPEMVSLEYVELNAADMANTEAVSDEEARTFYDENQQQYRTAEKRLAAHILINDSGDEDADRARGEAALAKLAAGESFEAVAKSDSDDQFSAEQGGELDWFEPGVMEGEFDTALFALEKGATSDLVKTSFGYHIVKFVDVQEGGVQSFEDAKAEILAELQEKKALDVFFGLQSQLADTSYEIPDTLAETSEAVNVPVKTTELFSRNNVPAPFNTADFIRAAFSEQVISDGMNSDVVELGPNHVVVVRLKEHKAAGTMDFAEVKDGIVARLKQDKANQVAKVKATEFMVALKDGGSVDVELTTVTALPRFTQETDPAIVDKAFKMPKPAEGGVSIDTAELAQGYAVVLVDAVNAATGITDELVAGLKQRLESQFSQADYLSVIGALKAKATVEYPVAE</sequence>
<evidence type="ECO:0000256" key="7">
    <source>
        <dbReference type="ARBA" id="ARBA00023186"/>
    </source>
</evidence>
<evidence type="ECO:0000313" key="15">
    <source>
        <dbReference type="Proteomes" id="UP000291106"/>
    </source>
</evidence>
<dbReference type="SUPFAM" id="SSF54534">
    <property type="entry name" value="FKBP-like"/>
    <property type="match status" value="1"/>
</dbReference>
<name>A0A411PKX3_9GAMM</name>
<evidence type="ECO:0000256" key="3">
    <source>
        <dbReference type="ARBA" id="ARBA00022519"/>
    </source>
</evidence>
<evidence type="ECO:0000256" key="1">
    <source>
        <dbReference type="ARBA" id="ARBA00004382"/>
    </source>
</evidence>
<dbReference type="InterPro" id="IPR052029">
    <property type="entry name" value="PpiD_chaperone"/>
</dbReference>
<dbReference type="Gene3D" id="1.10.4030.10">
    <property type="entry name" value="Porin chaperone SurA, peptide-binding domain"/>
    <property type="match status" value="1"/>
</dbReference>
<keyword evidence="7" id="KW-0143">Chaperone</keyword>
<dbReference type="RefSeq" id="WP_130602001.1">
    <property type="nucleotide sequence ID" value="NZ_CP036200.1"/>
</dbReference>
<accession>A0A411PKX3</accession>
<dbReference type="Gene3D" id="3.10.50.40">
    <property type="match status" value="1"/>
</dbReference>
<evidence type="ECO:0000259" key="13">
    <source>
        <dbReference type="PROSITE" id="PS50198"/>
    </source>
</evidence>
<gene>
    <name evidence="14" type="ORF">EXU30_16925</name>
</gene>
<evidence type="ECO:0000256" key="5">
    <source>
        <dbReference type="ARBA" id="ARBA00022989"/>
    </source>
</evidence>
<keyword evidence="5 12" id="KW-1133">Transmembrane helix</keyword>
<dbReference type="PROSITE" id="PS50198">
    <property type="entry name" value="PPIC_PPIASE_2"/>
    <property type="match status" value="1"/>
</dbReference>